<evidence type="ECO:0000313" key="2">
    <source>
        <dbReference type="EMBL" id="VDN53302.1"/>
    </source>
</evidence>
<dbReference type="GO" id="GO:0035591">
    <property type="term" value="F:signaling adaptor activity"/>
    <property type="evidence" value="ECO:0007669"/>
    <property type="project" value="TreeGrafter"/>
</dbReference>
<proteinExistence type="predicted"/>
<feature type="region of interest" description="Disordered" evidence="1">
    <location>
        <begin position="135"/>
        <end position="158"/>
    </location>
</feature>
<dbReference type="PANTHER" id="PTHR46170">
    <property type="entry name" value="GATOR COMPLEX PROTEIN WDR59"/>
    <property type="match status" value="1"/>
</dbReference>
<reference evidence="5" key="1">
    <citation type="submission" date="2017-02" db="UniProtKB">
        <authorList>
            <consortium name="WormBaseParasite"/>
        </authorList>
    </citation>
    <scope>IDENTIFICATION</scope>
</reference>
<dbReference type="WBParaSite" id="DME_0000960801-mRNA-1">
    <property type="protein sequence ID" value="DME_0000960801-mRNA-1"/>
    <property type="gene ID" value="DME_0000960801"/>
</dbReference>
<keyword evidence="4" id="KW-1185">Reference proteome</keyword>
<dbReference type="GO" id="GO:0034198">
    <property type="term" value="P:cellular response to amino acid starvation"/>
    <property type="evidence" value="ECO:0007669"/>
    <property type="project" value="TreeGrafter"/>
</dbReference>
<dbReference type="STRING" id="318479.A0A0N4UNV1"/>
<evidence type="ECO:0000313" key="3">
    <source>
        <dbReference type="Proteomes" id="UP000038040"/>
    </source>
</evidence>
<gene>
    <name evidence="2" type="ORF">DME_LOCUS3275</name>
</gene>
<accession>A0A0N4UNV1</accession>
<dbReference type="InterPro" id="IPR049567">
    <property type="entry name" value="WDR59-like"/>
</dbReference>
<dbReference type="GO" id="GO:0035859">
    <property type="term" value="C:Seh1-associated complex"/>
    <property type="evidence" value="ECO:0007669"/>
    <property type="project" value="TreeGrafter"/>
</dbReference>
<organism evidence="3 5">
    <name type="scientific">Dracunculus medinensis</name>
    <name type="common">Guinea worm</name>
    <dbReference type="NCBI Taxonomy" id="318479"/>
    <lineage>
        <taxon>Eukaryota</taxon>
        <taxon>Metazoa</taxon>
        <taxon>Ecdysozoa</taxon>
        <taxon>Nematoda</taxon>
        <taxon>Chromadorea</taxon>
        <taxon>Rhabditida</taxon>
        <taxon>Spirurina</taxon>
        <taxon>Dracunculoidea</taxon>
        <taxon>Dracunculidae</taxon>
        <taxon>Dracunculus</taxon>
    </lineage>
</organism>
<dbReference type="Proteomes" id="UP000274756">
    <property type="component" value="Unassembled WGS sequence"/>
</dbReference>
<dbReference type="PANTHER" id="PTHR46170:SF1">
    <property type="entry name" value="GATOR COMPLEX PROTEIN WDR59"/>
    <property type="match status" value="1"/>
</dbReference>
<dbReference type="AlphaFoldDB" id="A0A0N4UNV1"/>
<name>A0A0N4UNV1_DRAME</name>
<dbReference type="EMBL" id="UYYG01000118">
    <property type="protein sequence ID" value="VDN53302.1"/>
    <property type="molecule type" value="Genomic_DNA"/>
</dbReference>
<protein>
    <submittedName>
        <fullName evidence="5">WAPL domain-containing protein</fullName>
    </submittedName>
</protein>
<sequence length="229" mass="26016">MMRPYHFILQNTFSFEADSNQNISLSFIGSNRTRGSSVTGILADHHHDLAGAPASIILVYDVSVLMSVSKELARKYVLFGNNILSVCIHNRRAANSCGRKHLIRVWKVIEMCLRFGTAKWQNYLWLNDCNTDDSDEIDSKSEGSSTSDSEEDSIEEDGPWIMHPFGRYLINNLLDYFGRINDYQTAAIIICLLSARVKRDFTIPQIKQNVSSCDALISTYHNRSHILHL</sequence>
<dbReference type="OrthoDB" id="311712at2759"/>
<dbReference type="GO" id="GO:0005774">
    <property type="term" value="C:vacuolar membrane"/>
    <property type="evidence" value="ECO:0007669"/>
    <property type="project" value="TreeGrafter"/>
</dbReference>
<feature type="compositionally biased region" description="Acidic residues" evidence="1">
    <location>
        <begin position="148"/>
        <end position="158"/>
    </location>
</feature>
<evidence type="ECO:0000313" key="5">
    <source>
        <dbReference type="WBParaSite" id="DME_0000960801-mRNA-1"/>
    </source>
</evidence>
<evidence type="ECO:0000256" key="1">
    <source>
        <dbReference type="SAM" id="MobiDB-lite"/>
    </source>
</evidence>
<dbReference type="GO" id="GO:1904263">
    <property type="term" value="P:positive regulation of TORC1 signaling"/>
    <property type="evidence" value="ECO:0007669"/>
    <property type="project" value="TreeGrafter"/>
</dbReference>
<reference evidence="2 4" key="2">
    <citation type="submission" date="2018-11" db="EMBL/GenBank/DDBJ databases">
        <authorList>
            <consortium name="Pathogen Informatics"/>
        </authorList>
    </citation>
    <scope>NUCLEOTIDE SEQUENCE [LARGE SCALE GENOMIC DNA]</scope>
</reference>
<dbReference type="Proteomes" id="UP000038040">
    <property type="component" value="Unplaced"/>
</dbReference>
<evidence type="ECO:0000313" key="4">
    <source>
        <dbReference type="Proteomes" id="UP000274756"/>
    </source>
</evidence>